<name>A0AAU9U882_EUPED</name>
<organism evidence="2 3">
    <name type="scientific">Euphydryas editha</name>
    <name type="common">Edith's checkerspot</name>
    <dbReference type="NCBI Taxonomy" id="104508"/>
    <lineage>
        <taxon>Eukaryota</taxon>
        <taxon>Metazoa</taxon>
        <taxon>Ecdysozoa</taxon>
        <taxon>Arthropoda</taxon>
        <taxon>Hexapoda</taxon>
        <taxon>Insecta</taxon>
        <taxon>Pterygota</taxon>
        <taxon>Neoptera</taxon>
        <taxon>Endopterygota</taxon>
        <taxon>Lepidoptera</taxon>
        <taxon>Glossata</taxon>
        <taxon>Ditrysia</taxon>
        <taxon>Papilionoidea</taxon>
        <taxon>Nymphalidae</taxon>
        <taxon>Nymphalinae</taxon>
        <taxon>Euphydryas</taxon>
    </lineage>
</organism>
<evidence type="ECO:0000313" key="3">
    <source>
        <dbReference type="Proteomes" id="UP001153954"/>
    </source>
</evidence>
<dbReference type="EMBL" id="CAKOGL010000015">
    <property type="protein sequence ID" value="CAH2095261.1"/>
    <property type="molecule type" value="Genomic_DNA"/>
</dbReference>
<comment type="caution">
    <text evidence="2">The sequence shown here is derived from an EMBL/GenBank/DDBJ whole genome shotgun (WGS) entry which is preliminary data.</text>
</comment>
<accession>A0AAU9U882</accession>
<evidence type="ECO:0000259" key="1">
    <source>
        <dbReference type="Pfam" id="PF21530"/>
    </source>
</evidence>
<sequence>MKNSFIQIGLQITLESPFYKYKHDFPFGGDGSANKDSDDHIELPLRCIVDNSIVDHIFGVSLDTNDYKSFSMKTILTPKNDDCFQLNDQVVEKIPGMFKIYESSDAVVEDDHNDVLNYPVEFLNSITPAGPPNILKLKVGCILMLLRNLNPTVGLCIGTRLREIF</sequence>
<reference evidence="2" key="1">
    <citation type="submission" date="2022-03" db="EMBL/GenBank/DDBJ databases">
        <authorList>
            <person name="Tunstrom K."/>
        </authorList>
    </citation>
    <scope>NUCLEOTIDE SEQUENCE</scope>
</reference>
<gene>
    <name evidence="2" type="ORF">EEDITHA_LOCUS10738</name>
</gene>
<keyword evidence="3" id="KW-1185">Reference proteome</keyword>
<dbReference type="Pfam" id="PF21530">
    <property type="entry name" value="Pif1_2B_dom"/>
    <property type="match status" value="1"/>
</dbReference>
<dbReference type="PANTHER" id="PTHR10492">
    <property type="match status" value="1"/>
</dbReference>
<feature type="domain" description="DNA helicase Pif1-like 2B" evidence="1">
    <location>
        <begin position="121"/>
        <end position="161"/>
    </location>
</feature>
<dbReference type="InterPro" id="IPR049163">
    <property type="entry name" value="Pif1-like_2B_dom"/>
</dbReference>
<protein>
    <recommendedName>
        <fullName evidence="1">DNA helicase Pif1-like 2B domain-containing protein</fullName>
    </recommendedName>
</protein>
<evidence type="ECO:0000313" key="2">
    <source>
        <dbReference type="EMBL" id="CAH2095261.1"/>
    </source>
</evidence>
<proteinExistence type="predicted"/>
<dbReference type="PANTHER" id="PTHR10492:SF57">
    <property type="entry name" value="ATP-DEPENDENT DNA HELICASE"/>
    <property type="match status" value="1"/>
</dbReference>
<dbReference type="Proteomes" id="UP001153954">
    <property type="component" value="Unassembled WGS sequence"/>
</dbReference>
<dbReference type="AlphaFoldDB" id="A0AAU9U882"/>